<accession>A0ABQ6MIN4</accession>
<feature type="repeat" description="WD" evidence="3">
    <location>
        <begin position="73"/>
        <end position="114"/>
    </location>
</feature>
<reference evidence="4 5" key="1">
    <citation type="journal article" date="2023" name="Commun. Biol.">
        <title>Genome analysis of Parmales, the sister group of diatoms, reveals the evolutionary specialization of diatoms from phago-mixotrophs to photoautotrophs.</title>
        <authorList>
            <person name="Ban H."/>
            <person name="Sato S."/>
            <person name="Yoshikawa S."/>
            <person name="Yamada K."/>
            <person name="Nakamura Y."/>
            <person name="Ichinomiya M."/>
            <person name="Sato N."/>
            <person name="Blanc-Mathieu R."/>
            <person name="Endo H."/>
            <person name="Kuwata A."/>
            <person name="Ogata H."/>
        </authorList>
    </citation>
    <scope>NUCLEOTIDE SEQUENCE [LARGE SCALE GENOMIC DNA]</scope>
</reference>
<dbReference type="InterPro" id="IPR019775">
    <property type="entry name" value="WD40_repeat_CS"/>
</dbReference>
<organism evidence="4 5">
    <name type="scientific">Tetraparma gracilis</name>
    <dbReference type="NCBI Taxonomy" id="2962635"/>
    <lineage>
        <taxon>Eukaryota</taxon>
        <taxon>Sar</taxon>
        <taxon>Stramenopiles</taxon>
        <taxon>Ochrophyta</taxon>
        <taxon>Bolidophyceae</taxon>
        <taxon>Parmales</taxon>
        <taxon>Triparmaceae</taxon>
        <taxon>Tetraparma</taxon>
    </lineage>
</organism>
<evidence type="ECO:0000313" key="4">
    <source>
        <dbReference type="EMBL" id="GMI26606.1"/>
    </source>
</evidence>
<dbReference type="Pfam" id="PF00400">
    <property type="entry name" value="WD40"/>
    <property type="match status" value="3"/>
</dbReference>
<dbReference type="PROSITE" id="PS50294">
    <property type="entry name" value="WD_REPEATS_REGION"/>
    <property type="match status" value="2"/>
</dbReference>
<proteinExistence type="predicted"/>
<evidence type="ECO:0000256" key="3">
    <source>
        <dbReference type="PROSITE-ProRule" id="PRU00221"/>
    </source>
</evidence>
<gene>
    <name evidence="4" type="ORF">TeGR_g6783</name>
</gene>
<feature type="repeat" description="WD" evidence="3">
    <location>
        <begin position="115"/>
        <end position="147"/>
    </location>
</feature>
<evidence type="ECO:0000256" key="1">
    <source>
        <dbReference type="ARBA" id="ARBA00022574"/>
    </source>
</evidence>
<keyword evidence="1 3" id="KW-0853">WD repeat</keyword>
<dbReference type="InterPro" id="IPR036322">
    <property type="entry name" value="WD40_repeat_dom_sf"/>
</dbReference>
<evidence type="ECO:0000313" key="5">
    <source>
        <dbReference type="Proteomes" id="UP001165060"/>
    </source>
</evidence>
<dbReference type="Proteomes" id="UP001165060">
    <property type="component" value="Unassembled WGS sequence"/>
</dbReference>
<dbReference type="InterPro" id="IPR001680">
    <property type="entry name" value="WD40_rpt"/>
</dbReference>
<dbReference type="PANTHER" id="PTHR10971">
    <property type="entry name" value="MRNA EXPORT FACTOR AND BUB3"/>
    <property type="match status" value="1"/>
</dbReference>
<name>A0ABQ6MIN4_9STRA</name>
<feature type="non-terminal residue" evidence="4">
    <location>
        <position position="210"/>
    </location>
</feature>
<dbReference type="EMBL" id="BRYB01004160">
    <property type="protein sequence ID" value="GMI26606.1"/>
    <property type="molecule type" value="Genomic_DNA"/>
</dbReference>
<dbReference type="PROSITE" id="PS00678">
    <property type="entry name" value="WD_REPEATS_1"/>
    <property type="match status" value="1"/>
</dbReference>
<dbReference type="InterPro" id="IPR020472">
    <property type="entry name" value="WD40_PAC1"/>
</dbReference>
<keyword evidence="5" id="KW-1185">Reference proteome</keyword>
<feature type="repeat" description="WD" evidence="3">
    <location>
        <begin position="18"/>
        <end position="51"/>
    </location>
</feature>
<dbReference type="PRINTS" id="PR00320">
    <property type="entry name" value="GPROTEINBRPT"/>
</dbReference>
<comment type="caution">
    <text evidence="4">The sequence shown here is derived from an EMBL/GenBank/DDBJ whole genome shotgun (WGS) entry which is preliminary data.</text>
</comment>
<dbReference type="SUPFAM" id="SSF50978">
    <property type="entry name" value="WD40 repeat-like"/>
    <property type="match status" value="1"/>
</dbReference>
<keyword evidence="2" id="KW-0677">Repeat</keyword>
<dbReference type="PROSITE" id="PS50082">
    <property type="entry name" value="WD_REPEATS_2"/>
    <property type="match status" value="3"/>
</dbReference>
<dbReference type="SMART" id="SM00320">
    <property type="entry name" value="WD40"/>
    <property type="match status" value="3"/>
</dbReference>
<dbReference type="Gene3D" id="2.130.10.10">
    <property type="entry name" value="YVTN repeat-like/Quinoprotein amine dehydrogenase"/>
    <property type="match status" value="1"/>
</dbReference>
<evidence type="ECO:0000256" key="2">
    <source>
        <dbReference type="ARBA" id="ARBA00022737"/>
    </source>
</evidence>
<sequence>MSGFGMPAPASPDSPVPLPPTADGVSCLSWSPSSNLLAASSWDGTVRIWEVAVNPPAMAGSAAQWQTTPKAESSTPAGPVLSCCWSDDGSTVFCGGSDTKVWMWNLAQGTTMQQVGQHAAPVKAVCYAGSMRMVISGSWDKTVKFWNCTSPTPAGSFTLPERVYSMSAAGAVLAVACAARKIVVFSLNNGAPQQQLEMESPLKYQSRVIS</sequence>
<protein>
    <submittedName>
        <fullName evidence="4">Uncharacterized protein</fullName>
    </submittedName>
</protein>
<dbReference type="InterPro" id="IPR015943">
    <property type="entry name" value="WD40/YVTN_repeat-like_dom_sf"/>
</dbReference>